<evidence type="ECO:0000313" key="14">
    <source>
        <dbReference type="Proteomes" id="UP000249590"/>
    </source>
</evidence>
<evidence type="ECO:0000256" key="6">
    <source>
        <dbReference type="ARBA" id="ARBA00022679"/>
    </source>
</evidence>
<feature type="transmembrane region" description="Helical" evidence="10">
    <location>
        <begin position="21"/>
        <end position="42"/>
    </location>
</feature>
<dbReference type="SUPFAM" id="SSF47384">
    <property type="entry name" value="Homodimeric domain of signal transducing histidine kinase"/>
    <property type="match status" value="1"/>
</dbReference>
<feature type="transmembrane region" description="Helical" evidence="10">
    <location>
        <begin position="165"/>
        <end position="188"/>
    </location>
</feature>
<evidence type="ECO:0000256" key="7">
    <source>
        <dbReference type="ARBA" id="ARBA00022741"/>
    </source>
</evidence>
<dbReference type="InterPro" id="IPR036097">
    <property type="entry name" value="HisK_dim/P_sf"/>
</dbReference>
<keyword evidence="10" id="KW-0812">Transmembrane</keyword>
<dbReference type="EMBL" id="QHHQ01000005">
    <property type="protein sequence ID" value="RAH99408.1"/>
    <property type="molecule type" value="Genomic_DNA"/>
</dbReference>
<proteinExistence type="predicted"/>
<comment type="catalytic activity">
    <reaction evidence="1">
        <text>ATP + protein L-histidine = ADP + protein N-phospho-L-histidine.</text>
        <dbReference type="EC" id="2.7.13.3"/>
    </reaction>
</comment>
<dbReference type="Gene3D" id="3.30.565.10">
    <property type="entry name" value="Histidine kinase-like ATPase, C-terminal domain"/>
    <property type="match status" value="1"/>
</dbReference>
<evidence type="ECO:0000259" key="11">
    <source>
        <dbReference type="PROSITE" id="PS50109"/>
    </source>
</evidence>
<keyword evidence="14" id="KW-1185">Reference proteome</keyword>
<dbReference type="OrthoDB" id="9784218at2"/>
<comment type="caution">
    <text evidence="13">The sequence shown here is derived from an EMBL/GenBank/DDBJ whole genome shotgun (WGS) entry which is preliminary data.</text>
</comment>
<dbReference type="PROSITE" id="PS50109">
    <property type="entry name" value="HIS_KIN"/>
    <property type="match status" value="1"/>
</dbReference>
<dbReference type="EC" id="2.7.13.3" evidence="3"/>
<dbReference type="SMART" id="SM00387">
    <property type="entry name" value="HATPase_c"/>
    <property type="match status" value="1"/>
</dbReference>
<dbReference type="Proteomes" id="UP000249590">
    <property type="component" value="Unassembled WGS sequence"/>
</dbReference>
<dbReference type="GO" id="GO:0005524">
    <property type="term" value="F:ATP binding"/>
    <property type="evidence" value="ECO:0007669"/>
    <property type="project" value="UniProtKB-KW"/>
</dbReference>
<dbReference type="PROSITE" id="PS50885">
    <property type="entry name" value="HAMP"/>
    <property type="match status" value="1"/>
</dbReference>
<gene>
    <name evidence="13" type="ORF">DLJ53_23065</name>
</gene>
<evidence type="ECO:0000256" key="4">
    <source>
        <dbReference type="ARBA" id="ARBA00022475"/>
    </source>
</evidence>
<keyword evidence="10" id="KW-1133">Transmembrane helix</keyword>
<evidence type="ECO:0000256" key="1">
    <source>
        <dbReference type="ARBA" id="ARBA00000085"/>
    </source>
</evidence>
<protein>
    <recommendedName>
        <fullName evidence="3">histidine kinase</fullName>
        <ecNumber evidence="3">2.7.13.3</ecNumber>
    </recommendedName>
</protein>
<dbReference type="SMART" id="SM00304">
    <property type="entry name" value="HAMP"/>
    <property type="match status" value="1"/>
</dbReference>
<dbReference type="Gene3D" id="1.10.287.130">
    <property type="match status" value="1"/>
</dbReference>
<evidence type="ECO:0000256" key="8">
    <source>
        <dbReference type="ARBA" id="ARBA00022777"/>
    </source>
</evidence>
<dbReference type="PANTHER" id="PTHR44936:SF10">
    <property type="entry name" value="SENSOR PROTEIN RSTB"/>
    <property type="match status" value="1"/>
</dbReference>
<keyword evidence="9" id="KW-0067">ATP-binding</keyword>
<dbReference type="InterPro" id="IPR050980">
    <property type="entry name" value="2C_sensor_his_kinase"/>
</dbReference>
<feature type="domain" description="Histidine kinase" evidence="11">
    <location>
        <begin position="259"/>
        <end position="470"/>
    </location>
</feature>
<evidence type="ECO:0000256" key="3">
    <source>
        <dbReference type="ARBA" id="ARBA00012438"/>
    </source>
</evidence>
<dbReference type="GO" id="GO:0005886">
    <property type="term" value="C:plasma membrane"/>
    <property type="evidence" value="ECO:0007669"/>
    <property type="project" value="UniProtKB-SubCell"/>
</dbReference>
<dbReference type="SMART" id="SM00388">
    <property type="entry name" value="HisKA"/>
    <property type="match status" value="1"/>
</dbReference>
<dbReference type="InterPro" id="IPR003661">
    <property type="entry name" value="HisK_dim/P_dom"/>
</dbReference>
<name>A0A8B2NML1_9HYPH</name>
<evidence type="ECO:0000313" key="13">
    <source>
        <dbReference type="EMBL" id="RAH99408.1"/>
    </source>
</evidence>
<evidence type="ECO:0000256" key="9">
    <source>
        <dbReference type="ARBA" id="ARBA00022840"/>
    </source>
</evidence>
<keyword evidence="10" id="KW-0472">Membrane</keyword>
<reference evidence="13 14" key="1">
    <citation type="submission" date="2018-05" db="EMBL/GenBank/DDBJ databases">
        <title>Acuticoccus sediminis sp. nov., isolated from deep-sea sediment of Indian Ocean.</title>
        <authorList>
            <person name="Liu X."/>
            <person name="Lai Q."/>
            <person name="Du Y."/>
            <person name="Sun F."/>
            <person name="Zhang X."/>
            <person name="Wang S."/>
            <person name="Shao Z."/>
        </authorList>
    </citation>
    <scope>NUCLEOTIDE SEQUENCE [LARGE SCALE GENOMIC DNA]</scope>
    <source>
        <strain evidence="13 14">PTG4-2</strain>
    </source>
</reference>
<organism evidence="13 14">
    <name type="scientific">Acuticoccus sediminis</name>
    <dbReference type="NCBI Taxonomy" id="2184697"/>
    <lineage>
        <taxon>Bacteria</taxon>
        <taxon>Pseudomonadati</taxon>
        <taxon>Pseudomonadota</taxon>
        <taxon>Alphaproteobacteria</taxon>
        <taxon>Hyphomicrobiales</taxon>
        <taxon>Amorphaceae</taxon>
        <taxon>Acuticoccus</taxon>
    </lineage>
</organism>
<sequence length="481" mass="52888">MAMMMTKTERVPARASLGTKLLVLTIVFVMVSEIFIFVPSIANYRNNWLRDAHRNASVAAAIIAETPNVPEGLKLRLLTATNTIAISHREGNRRRLLAMAMPPTSVDRHIELGNETIFQSIVSAFDTLFAPNGRIIRVTAMPDGLDEEVDIILEETPLRQAMLAYSWNILALSLVISIVTAILVYMSLRWLFVRPVRRLADAMIDFATDPEDTSRTIIPSGRTDELGEAERSLAAMQHQLCDTMIERRRLAELGMAVSKINHDLRNLLASAQLFSDRLAMVQDPTVQRFVPKLVRALDRAVGYTSGVLAYGRAGEAPPSRRLVDLHHLAADVGEILGLDTHPNIDFRIIIEHEIEVDADPDQLYRVLMNLCRNAMEALESSDHDSVVRRLAIAAERSGSVVRIVVSDTGPGIPAKVKQSLFQPFKGNGRRGGTGLGLAISAELVRAHGGSLTLIDAPTGASFEIIIPDRPIDLSVRRAAIA</sequence>
<feature type="domain" description="HAMP" evidence="12">
    <location>
        <begin position="190"/>
        <end position="245"/>
    </location>
</feature>
<dbReference type="AlphaFoldDB" id="A0A8B2NML1"/>
<dbReference type="RefSeq" id="WP_111349589.1">
    <property type="nucleotide sequence ID" value="NZ_JAIWKD010000006.1"/>
</dbReference>
<dbReference type="InterPro" id="IPR005467">
    <property type="entry name" value="His_kinase_dom"/>
</dbReference>
<dbReference type="InterPro" id="IPR036890">
    <property type="entry name" value="HATPase_C_sf"/>
</dbReference>
<dbReference type="SUPFAM" id="SSF55874">
    <property type="entry name" value="ATPase domain of HSP90 chaperone/DNA topoisomerase II/histidine kinase"/>
    <property type="match status" value="1"/>
</dbReference>
<accession>A0A8B2NML1</accession>
<evidence type="ECO:0000256" key="2">
    <source>
        <dbReference type="ARBA" id="ARBA00004651"/>
    </source>
</evidence>
<dbReference type="GO" id="GO:0000155">
    <property type="term" value="F:phosphorelay sensor kinase activity"/>
    <property type="evidence" value="ECO:0007669"/>
    <property type="project" value="InterPro"/>
</dbReference>
<evidence type="ECO:0000259" key="12">
    <source>
        <dbReference type="PROSITE" id="PS50885"/>
    </source>
</evidence>
<dbReference type="CDD" id="cd00075">
    <property type="entry name" value="HATPase"/>
    <property type="match status" value="1"/>
</dbReference>
<keyword evidence="4" id="KW-1003">Cell membrane</keyword>
<keyword evidence="8 13" id="KW-0418">Kinase</keyword>
<keyword evidence="6" id="KW-0808">Transferase</keyword>
<dbReference type="Pfam" id="PF00672">
    <property type="entry name" value="HAMP"/>
    <property type="match status" value="1"/>
</dbReference>
<evidence type="ECO:0000256" key="5">
    <source>
        <dbReference type="ARBA" id="ARBA00022553"/>
    </source>
</evidence>
<comment type="subcellular location">
    <subcellularLocation>
        <location evidence="2">Cell membrane</location>
        <topology evidence="2">Multi-pass membrane protein</topology>
    </subcellularLocation>
</comment>
<dbReference type="PANTHER" id="PTHR44936">
    <property type="entry name" value="SENSOR PROTEIN CREC"/>
    <property type="match status" value="1"/>
</dbReference>
<dbReference type="InterPro" id="IPR003594">
    <property type="entry name" value="HATPase_dom"/>
</dbReference>
<dbReference type="Pfam" id="PF02518">
    <property type="entry name" value="HATPase_c"/>
    <property type="match status" value="1"/>
</dbReference>
<dbReference type="PRINTS" id="PR00344">
    <property type="entry name" value="BCTRLSENSOR"/>
</dbReference>
<keyword evidence="7" id="KW-0547">Nucleotide-binding</keyword>
<evidence type="ECO:0000256" key="10">
    <source>
        <dbReference type="SAM" id="Phobius"/>
    </source>
</evidence>
<keyword evidence="5" id="KW-0597">Phosphoprotein</keyword>
<dbReference type="InterPro" id="IPR004358">
    <property type="entry name" value="Sig_transdc_His_kin-like_C"/>
</dbReference>
<dbReference type="InterPro" id="IPR003660">
    <property type="entry name" value="HAMP_dom"/>
</dbReference>